<keyword evidence="1" id="KW-0472">Membrane</keyword>
<sequence length="271" mass="29341">MSLNRVDDRDPRGWRRAALRAAAIVAGLVVIVFAFLVYVLLASSDPVYWAGDIAEFERLDISNPPEKNQIVFAGGGTIRQWDTLEQTLAPLPVIKRGFGGAHVAHVTAYAPRIIQPYEPIAVVISAGADDLADVGGKPPDQVEADMAELVALLRPAELRPRDAPQVYILSITPSPMRSARWLAFAQANTQLKALADANAGVHFVDTASLIATDDGQMDESLFRWDGLAFNEEGYAVIGRAIRQRLMVDLGDRLRSAPSPTVDPLDQAVPAP</sequence>
<feature type="domain" description="SGNH hydrolase-type esterase" evidence="2">
    <location>
        <begin position="79"/>
        <end position="236"/>
    </location>
</feature>
<accession>X5MF10</accession>
<evidence type="ECO:0000313" key="3">
    <source>
        <dbReference type="EMBL" id="CDO59569.1"/>
    </source>
</evidence>
<dbReference type="EMBL" id="HG966617">
    <property type="protein sequence ID" value="CDO59569.1"/>
    <property type="molecule type" value="Genomic_DNA"/>
</dbReference>
<dbReference type="Pfam" id="PF13472">
    <property type="entry name" value="Lipase_GDSL_2"/>
    <property type="match status" value="1"/>
</dbReference>
<feature type="transmembrane region" description="Helical" evidence="1">
    <location>
        <begin position="21"/>
        <end position="41"/>
    </location>
</feature>
<dbReference type="OrthoDB" id="9790057at2"/>
<dbReference type="SUPFAM" id="SSF52266">
    <property type="entry name" value="SGNH hydrolase"/>
    <property type="match status" value="1"/>
</dbReference>
<dbReference type="InterPro" id="IPR013830">
    <property type="entry name" value="SGNH_hydro"/>
</dbReference>
<proteinExistence type="predicted"/>
<dbReference type="InterPro" id="IPR036514">
    <property type="entry name" value="SGNH_hydro_sf"/>
</dbReference>
<dbReference type="Gene3D" id="3.40.50.1110">
    <property type="entry name" value="SGNH hydrolase"/>
    <property type="match status" value="1"/>
</dbReference>
<evidence type="ECO:0000259" key="2">
    <source>
        <dbReference type="Pfam" id="PF13472"/>
    </source>
</evidence>
<dbReference type="AlphaFoldDB" id="X5MF10"/>
<evidence type="ECO:0000313" key="4">
    <source>
        <dbReference type="Proteomes" id="UP000032160"/>
    </source>
</evidence>
<evidence type="ECO:0000256" key="1">
    <source>
        <dbReference type="SAM" id="Phobius"/>
    </source>
</evidence>
<keyword evidence="1" id="KW-0812">Transmembrane</keyword>
<dbReference type="STRING" id="1458461.BN1012_Phect1355"/>
<dbReference type="KEGG" id="pect:BN1012_Phect1355"/>
<dbReference type="InterPro" id="IPR051532">
    <property type="entry name" value="Ester_Hydrolysis_Enzymes"/>
</dbReference>
<dbReference type="Proteomes" id="UP000032160">
    <property type="component" value="Chromosome I"/>
</dbReference>
<gene>
    <name evidence="3" type="ORF">BN1012_Phect1355</name>
</gene>
<reference evidence="3 4" key="1">
    <citation type="journal article" date="2014" name="Front. Genet.">
        <title>Genome and metabolic network of "Candidatus Phaeomarinobacter ectocarpi" Ec32, a new candidate genus of Alphaproteobacteria frequently associated with brown algae.</title>
        <authorList>
            <person name="Dittami S.M."/>
            <person name="Barbeyron T."/>
            <person name="Boyen C."/>
            <person name="Cambefort J."/>
            <person name="Collet G."/>
            <person name="Delage L."/>
            <person name="Gobet A."/>
            <person name="Groisillier A."/>
            <person name="Leblanc C."/>
            <person name="Michel G."/>
            <person name="Scornet D."/>
            <person name="Siegel A."/>
            <person name="Tapia J.E."/>
            <person name="Tonon T."/>
        </authorList>
    </citation>
    <scope>NUCLEOTIDE SEQUENCE [LARGE SCALE GENOMIC DNA]</scope>
    <source>
        <strain evidence="3 4">Ec32</strain>
    </source>
</reference>
<organism evidence="3 4">
    <name type="scientific">Candidatus Phaeomarinibacter ectocarpi</name>
    <dbReference type="NCBI Taxonomy" id="1458461"/>
    <lineage>
        <taxon>Bacteria</taxon>
        <taxon>Pseudomonadati</taxon>
        <taxon>Pseudomonadota</taxon>
        <taxon>Alphaproteobacteria</taxon>
        <taxon>Hyphomicrobiales</taxon>
        <taxon>Parvibaculaceae</taxon>
        <taxon>Candidatus Phaeomarinibacter</taxon>
    </lineage>
</organism>
<dbReference type="GO" id="GO:0016788">
    <property type="term" value="F:hydrolase activity, acting on ester bonds"/>
    <property type="evidence" value="ECO:0007669"/>
    <property type="project" value="UniProtKB-ARBA"/>
</dbReference>
<dbReference type="HOGENOM" id="CLU_051989_4_0_5"/>
<dbReference type="PANTHER" id="PTHR30383">
    <property type="entry name" value="THIOESTERASE 1/PROTEASE 1/LYSOPHOSPHOLIPASE L1"/>
    <property type="match status" value="1"/>
</dbReference>
<dbReference type="RefSeq" id="WP_052535424.1">
    <property type="nucleotide sequence ID" value="NZ_HG966617.1"/>
</dbReference>
<keyword evidence="4" id="KW-1185">Reference proteome</keyword>
<name>X5MF10_9HYPH</name>
<protein>
    <recommendedName>
        <fullName evidence="2">SGNH hydrolase-type esterase domain-containing protein</fullName>
    </recommendedName>
</protein>
<keyword evidence="1" id="KW-1133">Transmembrane helix</keyword>